<feature type="chain" id="PRO_5042334855" evidence="1">
    <location>
        <begin position="20"/>
        <end position="114"/>
    </location>
</feature>
<dbReference type="KEGG" id="kbi:30208737"/>
<reference evidence="3" key="4">
    <citation type="submission" date="2024-02" db="EMBL/GenBank/DDBJ databases">
        <title>Comparative genomics of Cryptococcus and Kwoniella reveals pathogenesis evolution and contrasting modes of karyotype evolution via chromosome fusion or intercentromeric recombination.</title>
        <authorList>
            <person name="Coelho M.A."/>
            <person name="David-Palma M."/>
            <person name="Shea T."/>
            <person name="Bowers K."/>
            <person name="McGinley-Smith S."/>
            <person name="Mohammad A.W."/>
            <person name="Gnirke A."/>
            <person name="Yurkov A.M."/>
            <person name="Nowrousian M."/>
            <person name="Sun S."/>
            <person name="Cuomo C.A."/>
            <person name="Heitman J."/>
        </authorList>
    </citation>
    <scope>NUCLEOTIDE SEQUENCE</scope>
    <source>
        <strain evidence="3">CBS 10118</strain>
    </source>
</reference>
<name>A0A1B9G6N9_9TREE</name>
<keyword evidence="4" id="KW-1185">Reference proteome</keyword>
<feature type="signal peptide" evidence="1">
    <location>
        <begin position="1"/>
        <end position="19"/>
    </location>
</feature>
<dbReference type="VEuPathDB" id="FungiDB:I302_04338"/>
<evidence type="ECO:0000256" key="1">
    <source>
        <dbReference type="SAM" id="SignalP"/>
    </source>
</evidence>
<keyword evidence="1" id="KW-0732">Signal</keyword>
<dbReference type="AlphaFoldDB" id="A0A1B9G6N9"/>
<reference evidence="3" key="2">
    <citation type="submission" date="2013-07" db="EMBL/GenBank/DDBJ databases">
        <authorList>
            <consortium name="The Broad Institute Genome Sequencing Platform"/>
            <person name="Cuomo C."/>
            <person name="Litvintseva A."/>
            <person name="Chen Y."/>
            <person name="Heitman J."/>
            <person name="Sun S."/>
            <person name="Springer D."/>
            <person name="Dromer F."/>
            <person name="Young S.K."/>
            <person name="Zeng Q."/>
            <person name="Gargeya S."/>
            <person name="Fitzgerald M."/>
            <person name="Abouelleil A."/>
            <person name="Alvarado L."/>
            <person name="Berlin A.M."/>
            <person name="Chapman S.B."/>
            <person name="Dewar J."/>
            <person name="Goldberg J."/>
            <person name="Griggs A."/>
            <person name="Gujja S."/>
            <person name="Hansen M."/>
            <person name="Howarth C."/>
            <person name="Imamovic A."/>
            <person name="Larimer J."/>
            <person name="McCowan C."/>
            <person name="Murphy C."/>
            <person name="Pearson M."/>
            <person name="Priest M."/>
            <person name="Roberts A."/>
            <person name="Saif S."/>
            <person name="Shea T."/>
            <person name="Sykes S."/>
            <person name="Wortman J."/>
            <person name="Nusbaum C."/>
            <person name="Birren B."/>
        </authorList>
    </citation>
    <scope>NUCLEOTIDE SEQUENCE</scope>
    <source>
        <strain evidence="3">CBS 10118</strain>
    </source>
</reference>
<dbReference type="EMBL" id="KI894020">
    <property type="protein sequence ID" value="OCF26652.1"/>
    <property type="molecule type" value="Genomic_DNA"/>
</dbReference>
<accession>A0A1B9G6N9</accession>
<evidence type="ECO:0000313" key="3">
    <source>
        <dbReference type="EMBL" id="WVW78998.1"/>
    </source>
</evidence>
<dbReference type="EMBL" id="CP144541">
    <property type="protein sequence ID" value="WVW78998.1"/>
    <property type="molecule type" value="Genomic_DNA"/>
</dbReference>
<reference evidence="2" key="1">
    <citation type="submission" date="2013-07" db="EMBL/GenBank/DDBJ databases">
        <title>The Genome Sequence of Cryptococcus bestiolae CBS10118.</title>
        <authorList>
            <consortium name="The Broad Institute Genome Sequencing Platform"/>
            <person name="Cuomo C."/>
            <person name="Litvintseva A."/>
            <person name="Chen Y."/>
            <person name="Heitman J."/>
            <person name="Sun S."/>
            <person name="Springer D."/>
            <person name="Dromer F."/>
            <person name="Young S.K."/>
            <person name="Zeng Q."/>
            <person name="Gargeya S."/>
            <person name="Fitzgerald M."/>
            <person name="Abouelleil A."/>
            <person name="Alvarado L."/>
            <person name="Berlin A.M."/>
            <person name="Chapman S.B."/>
            <person name="Dewar J."/>
            <person name="Goldberg J."/>
            <person name="Griggs A."/>
            <person name="Gujja S."/>
            <person name="Hansen M."/>
            <person name="Howarth C."/>
            <person name="Imamovic A."/>
            <person name="Larimer J."/>
            <person name="McCowan C."/>
            <person name="Murphy C."/>
            <person name="Pearson M."/>
            <person name="Priest M."/>
            <person name="Roberts A."/>
            <person name="Saif S."/>
            <person name="Shea T."/>
            <person name="Sykes S."/>
            <person name="Wortman J."/>
            <person name="Nusbaum C."/>
            <person name="Birren B."/>
        </authorList>
    </citation>
    <scope>NUCLEOTIDE SEQUENCE [LARGE SCALE GENOMIC DNA]</scope>
    <source>
        <strain evidence="2">CBS 10118</strain>
    </source>
</reference>
<evidence type="ECO:0000313" key="4">
    <source>
        <dbReference type="Proteomes" id="UP000092730"/>
    </source>
</evidence>
<protein>
    <submittedName>
        <fullName evidence="2">Uncharacterized protein</fullName>
    </submittedName>
</protein>
<dbReference type="Proteomes" id="UP000092730">
    <property type="component" value="Chromosome 1"/>
</dbReference>
<reference evidence="2" key="3">
    <citation type="submission" date="2014-01" db="EMBL/GenBank/DDBJ databases">
        <title>Evolution of pathogenesis and genome organization in the Tremellales.</title>
        <authorList>
            <person name="Cuomo C."/>
            <person name="Litvintseva A."/>
            <person name="Heitman J."/>
            <person name="Chen Y."/>
            <person name="Sun S."/>
            <person name="Springer D."/>
            <person name="Dromer F."/>
            <person name="Young S."/>
            <person name="Zeng Q."/>
            <person name="Chapman S."/>
            <person name="Gujja S."/>
            <person name="Saif S."/>
            <person name="Birren B."/>
        </authorList>
    </citation>
    <scope>NUCLEOTIDE SEQUENCE</scope>
    <source>
        <strain evidence="2">CBS 10118</strain>
    </source>
</reference>
<gene>
    <name evidence="2" type="ORF">I302_04338</name>
    <name evidence="3" type="ORF">I302_100961</name>
</gene>
<sequence>MFTPLRILSILTALVLANAESSLVARTDEAKLDQSHSHATEEYEVCQSTWPFIYTMTDEDGWNRRAGSWWIYRNTGVELQFNENQQPVNPLPDEDVLFKLDVSDSDVLCDSSPP</sequence>
<organism evidence="2">
    <name type="scientific">Kwoniella bestiolae CBS 10118</name>
    <dbReference type="NCBI Taxonomy" id="1296100"/>
    <lineage>
        <taxon>Eukaryota</taxon>
        <taxon>Fungi</taxon>
        <taxon>Dikarya</taxon>
        <taxon>Basidiomycota</taxon>
        <taxon>Agaricomycotina</taxon>
        <taxon>Tremellomycetes</taxon>
        <taxon>Tremellales</taxon>
        <taxon>Cryptococcaceae</taxon>
        <taxon>Kwoniella</taxon>
    </lineage>
</organism>
<proteinExistence type="predicted"/>
<dbReference type="RefSeq" id="XP_019047722.1">
    <property type="nucleotide sequence ID" value="XM_019190974.1"/>
</dbReference>
<evidence type="ECO:0000313" key="2">
    <source>
        <dbReference type="EMBL" id="OCF26652.1"/>
    </source>
</evidence>
<dbReference type="GeneID" id="30208737"/>